<protein>
    <recommendedName>
        <fullName evidence="3">Nitroreductase</fullName>
    </recommendedName>
</protein>
<accession>A0A516SCT4</accession>
<dbReference type="InterPro" id="IPR000415">
    <property type="entry name" value="Nitroreductase-like"/>
</dbReference>
<dbReference type="Proteomes" id="UP000317550">
    <property type="component" value="Chromosome"/>
</dbReference>
<dbReference type="AlphaFoldDB" id="A0A516SCT4"/>
<gene>
    <name evidence="1" type="ORF">FNU76_06110</name>
</gene>
<dbReference type="RefSeq" id="WP_143856885.1">
    <property type="nucleotide sequence ID" value="NZ_CP041730.1"/>
</dbReference>
<keyword evidence="2" id="KW-1185">Reference proteome</keyword>
<organism evidence="1 2">
    <name type="scientific">Chitinimonas arctica</name>
    <dbReference type="NCBI Taxonomy" id="2594795"/>
    <lineage>
        <taxon>Bacteria</taxon>
        <taxon>Pseudomonadati</taxon>
        <taxon>Pseudomonadota</taxon>
        <taxon>Betaproteobacteria</taxon>
        <taxon>Neisseriales</taxon>
        <taxon>Chitinibacteraceae</taxon>
        <taxon>Chitinimonas</taxon>
    </lineage>
</organism>
<dbReference type="Gene3D" id="3.40.109.10">
    <property type="entry name" value="NADH Oxidase"/>
    <property type="match status" value="1"/>
</dbReference>
<name>A0A516SCT4_9NEIS</name>
<dbReference type="SUPFAM" id="SSF55469">
    <property type="entry name" value="FMN-dependent nitroreductase-like"/>
    <property type="match status" value="1"/>
</dbReference>
<sequence>MSRSDAMTLSDKIRHAANLARLAPSSHNCQPWLVRVFSPEFYYANLDLAAGSRHPLRQVLVLGLDRARCLSALPSLQREMRMSIGAFATLFHNFLRLQGLAVEARLVPEFGCALTDLGAQRLDGCEPLLVLLVGEEQGDAQPVTLARLQKTVEARRTLRTPYMRPQRGTPALHPEAALPYRLQASALLHWRHCDNEADIERLARFVGQYAERDFSDARAWAETYRFIDFSARSGSIEGDGFNIQQLTGPLPRWKRWLYRCALAPALVPLSARCGFTGRIASQLGELVGRSASLCYLSYSGDAGAAAQQQVLAGEAMLAHWLAATEQGLALHPVSVVLQHGEIRERLECLLAEPNEVWFFARLGQPIAPPAMQFRYRRTVEPLLC</sequence>
<evidence type="ECO:0008006" key="3">
    <source>
        <dbReference type="Google" id="ProtNLM"/>
    </source>
</evidence>
<evidence type="ECO:0000313" key="2">
    <source>
        <dbReference type="Proteomes" id="UP000317550"/>
    </source>
</evidence>
<dbReference type="KEGG" id="cari:FNU76_06110"/>
<dbReference type="OrthoDB" id="8156917at2"/>
<proteinExistence type="predicted"/>
<dbReference type="GO" id="GO:0016491">
    <property type="term" value="F:oxidoreductase activity"/>
    <property type="evidence" value="ECO:0007669"/>
    <property type="project" value="InterPro"/>
</dbReference>
<dbReference type="EMBL" id="CP041730">
    <property type="protein sequence ID" value="QDQ25962.1"/>
    <property type="molecule type" value="Genomic_DNA"/>
</dbReference>
<evidence type="ECO:0000313" key="1">
    <source>
        <dbReference type="EMBL" id="QDQ25962.1"/>
    </source>
</evidence>
<reference evidence="2" key="1">
    <citation type="submission" date="2019-07" db="EMBL/GenBank/DDBJ databases">
        <title>Chitinimonas sp. nov., isolated from Ny-Alesund, arctica soil.</title>
        <authorList>
            <person name="Xu Q."/>
            <person name="Peng F."/>
        </authorList>
    </citation>
    <scope>NUCLEOTIDE SEQUENCE [LARGE SCALE GENOMIC DNA]</scope>
    <source>
        <strain evidence="2">R3-44</strain>
    </source>
</reference>